<gene>
    <name evidence="11" type="ORF">DILT_LOCUS8020</name>
</gene>
<evidence type="ECO:0000256" key="7">
    <source>
        <dbReference type="ARBA" id="ARBA00047186"/>
    </source>
</evidence>
<dbReference type="InterPro" id="IPR001104">
    <property type="entry name" value="3-oxo-5_a-steroid_4-DH_C"/>
</dbReference>
<feature type="transmembrane region" description="Helical" evidence="9">
    <location>
        <begin position="88"/>
        <end position="109"/>
    </location>
</feature>
<feature type="transmembrane region" description="Helical" evidence="9">
    <location>
        <begin position="12"/>
        <end position="41"/>
    </location>
</feature>
<comment type="catalytic activity">
    <reaction evidence="8 9">
        <text>a di-trans,poly-cis-dolichal + NADP(+) = a di-trans,poly-cis-polyprenal + NADPH + H(+)</text>
        <dbReference type="Rhea" id="RHEA:80727"/>
        <dbReference type="Rhea" id="RHEA-COMP:19536"/>
        <dbReference type="Rhea" id="RHEA-COMP:19537"/>
        <dbReference type="ChEBI" id="CHEBI:15378"/>
        <dbReference type="ChEBI" id="CHEBI:57783"/>
        <dbReference type="ChEBI" id="CHEBI:58349"/>
        <dbReference type="ChEBI" id="CHEBI:231623"/>
        <dbReference type="ChEBI" id="CHEBI:231637"/>
        <dbReference type="EC" id="1.3.1.94"/>
    </reaction>
    <physiologicalReaction direction="right-to-left" evidence="8 9">
        <dbReference type="Rhea" id="RHEA:80729"/>
    </physiologicalReaction>
</comment>
<comment type="function">
    <text evidence="9">Plays a key role in early steps of protein N-linked glycosylation by being involved in the conversion of polyprenol into dolichol. Acts as a polyprenal reductase that mediates the reduction of polyprenal into dolichal in a NADP-dependent mechanism. Dolichols are required for the synthesis of dolichol-linked monosaccharides and the oligosaccharide precursor used for N-glycosylation.</text>
</comment>
<comment type="similarity">
    <text evidence="6 9">Belongs to the steroid 5-alpha reductase family. Polyprenal reductase subfamily.</text>
</comment>
<comment type="pathway">
    <text evidence="9">Protein modification; protein glycosylation.</text>
</comment>
<evidence type="ECO:0000259" key="10">
    <source>
        <dbReference type="Pfam" id="PF02544"/>
    </source>
</evidence>
<evidence type="ECO:0000256" key="2">
    <source>
        <dbReference type="ARBA" id="ARBA00012522"/>
    </source>
</evidence>
<dbReference type="PROSITE" id="PS50244">
    <property type="entry name" value="S5A_REDUCTASE"/>
    <property type="match status" value="1"/>
</dbReference>
<evidence type="ECO:0000256" key="4">
    <source>
        <dbReference type="ARBA" id="ARBA00022989"/>
    </source>
</evidence>
<dbReference type="GO" id="GO:0003865">
    <property type="term" value="F:3-oxo-5-alpha-steroid 4-dehydrogenase activity"/>
    <property type="evidence" value="ECO:0007669"/>
    <property type="project" value="TreeGrafter"/>
</dbReference>
<dbReference type="PANTHER" id="PTHR14624:SF0">
    <property type="entry name" value="POLYPRENOL REDUCTASE"/>
    <property type="match status" value="1"/>
</dbReference>
<dbReference type="UniPathway" id="UPA00378"/>
<feature type="transmembrane region" description="Helical" evidence="9">
    <location>
        <begin position="61"/>
        <end position="81"/>
    </location>
</feature>
<feature type="domain" description="3-oxo-5-alpha-steroid 4-dehydrogenase C-terminal" evidence="10">
    <location>
        <begin position="90"/>
        <end position="206"/>
    </location>
</feature>
<dbReference type="EMBL" id="UYRU01053286">
    <property type="protein sequence ID" value="VDN12189.1"/>
    <property type="molecule type" value="Genomic_DNA"/>
</dbReference>
<dbReference type="Pfam" id="PF02544">
    <property type="entry name" value="Steroid_dh"/>
    <property type="match status" value="1"/>
</dbReference>
<evidence type="ECO:0000313" key="12">
    <source>
        <dbReference type="Proteomes" id="UP000281553"/>
    </source>
</evidence>
<dbReference type="GO" id="GO:0102389">
    <property type="term" value="F:polyprenol reductase activity"/>
    <property type="evidence" value="ECO:0007669"/>
    <property type="project" value="UniProtKB-UniRule"/>
</dbReference>
<dbReference type="OrthoDB" id="5788137at2759"/>
<keyword evidence="12" id="KW-1185">Reference proteome</keyword>
<dbReference type="AlphaFoldDB" id="A0A3P7NTE9"/>
<protein>
    <recommendedName>
        <fullName evidence="7 9">Polyprenal reductase</fullName>
        <ecNumber evidence="2 9">1.3.1.94</ecNumber>
    </recommendedName>
</protein>
<organism evidence="11 12">
    <name type="scientific">Dibothriocephalus latus</name>
    <name type="common">Fish tapeworm</name>
    <name type="synonym">Diphyllobothrium latum</name>
    <dbReference type="NCBI Taxonomy" id="60516"/>
    <lineage>
        <taxon>Eukaryota</taxon>
        <taxon>Metazoa</taxon>
        <taxon>Spiralia</taxon>
        <taxon>Lophotrochozoa</taxon>
        <taxon>Platyhelminthes</taxon>
        <taxon>Cestoda</taxon>
        <taxon>Eucestoda</taxon>
        <taxon>Diphyllobothriidea</taxon>
        <taxon>Diphyllobothriidae</taxon>
        <taxon>Dibothriocephalus</taxon>
    </lineage>
</organism>
<evidence type="ECO:0000256" key="1">
    <source>
        <dbReference type="ARBA" id="ARBA00004127"/>
    </source>
</evidence>
<keyword evidence="5 9" id="KW-0472">Membrane</keyword>
<reference evidence="11 12" key="1">
    <citation type="submission" date="2018-11" db="EMBL/GenBank/DDBJ databases">
        <authorList>
            <consortium name="Pathogen Informatics"/>
        </authorList>
    </citation>
    <scope>NUCLEOTIDE SEQUENCE [LARGE SCALE GENOMIC DNA]</scope>
</reference>
<dbReference type="GO" id="GO:0016095">
    <property type="term" value="P:polyprenol catabolic process"/>
    <property type="evidence" value="ECO:0007669"/>
    <property type="project" value="UniProtKB-UniRule"/>
</dbReference>
<evidence type="ECO:0000256" key="3">
    <source>
        <dbReference type="ARBA" id="ARBA00022692"/>
    </source>
</evidence>
<comment type="subcellular location">
    <subcellularLocation>
        <location evidence="1">Endomembrane system</location>
        <topology evidence="1">Multi-pass membrane protein</topology>
    </subcellularLocation>
    <subcellularLocation>
        <location evidence="9">Endoplasmic reticulum membrane</location>
    </subcellularLocation>
</comment>
<evidence type="ECO:0000256" key="9">
    <source>
        <dbReference type="RuleBase" id="RU367081"/>
    </source>
</evidence>
<feature type="transmembrane region" description="Helical" evidence="9">
    <location>
        <begin position="148"/>
        <end position="174"/>
    </location>
</feature>
<evidence type="ECO:0000256" key="6">
    <source>
        <dbReference type="ARBA" id="ARBA00046320"/>
    </source>
</evidence>
<dbReference type="EC" id="1.3.1.94" evidence="2 9"/>
<dbReference type="InterPro" id="IPR039698">
    <property type="entry name" value="Dfg10/SRD5A3"/>
</dbReference>
<dbReference type="PANTHER" id="PTHR14624">
    <property type="entry name" value="DFG10 PROTEIN"/>
    <property type="match status" value="1"/>
</dbReference>
<dbReference type="Proteomes" id="UP000281553">
    <property type="component" value="Unassembled WGS sequence"/>
</dbReference>
<evidence type="ECO:0000313" key="11">
    <source>
        <dbReference type="EMBL" id="VDN12189.1"/>
    </source>
</evidence>
<keyword evidence="3 9" id="KW-0812">Transmembrane</keyword>
<sequence>MSPSDRKCIPYLLFFNLAFFAAPPETALGTLIPLLVCLLHVTRRFYECLFVHVFSDSKMSVVHYLAGHFFYLSLPVCLVSSEPSTDRGFASSSVFLSVVILLETGQHLAMKQLASLRPVESKGTKARYLPPTGSAFSYVTCPHFAMEIAFYITVHFYLGLRFVPFSALAMFVLVNQFCAARKNYQWYGEHFSAYTKHRTSLIPFIL</sequence>
<name>A0A3P7NTE9_DIBLA</name>
<keyword evidence="9" id="KW-0560">Oxidoreductase</keyword>
<proteinExistence type="inferred from homology"/>
<dbReference type="GO" id="GO:0005789">
    <property type="term" value="C:endoplasmic reticulum membrane"/>
    <property type="evidence" value="ECO:0007669"/>
    <property type="project" value="UniProtKB-SubCell"/>
</dbReference>
<dbReference type="GO" id="GO:0006488">
    <property type="term" value="P:dolichol-linked oligosaccharide biosynthetic process"/>
    <property type="evidence" value="ECO:0007669"/>
    <property type="project" value="UniProtKB-UniRule"/>
</dbReference>
<keyword evidence="4 9" id="KW-1133">Transmembrane helix</keyword>
<keyword evidence="9" id="KW-0521">NADP</keyword>
<dbReference type="GO" id="GO:0160198">
    <property type="term" value="F:polyprenal reductase activity"/>
    <property type="evidence" value="ECO:0007669"/>
    <property type="project" value="UniProtKB-EC"/>
</dbReference>
<keyword evidence="9" id="KW-0256">Endoplasmic reticulum</keyword>
<evidence type="ECO:0000256" key="5">
    <source>
        <dbReference type="ARBA" id="ARBA00023136"/>
    </source>
</evidence>
<evidence type="ECO:0000256" key="8">
    <source>
        <dbReference type="ARBA" id="ARBA00049427"/>
    </source>
</evidence>
<accession>A0A3P7NTE9</accession>